<comment type="caution">
    <text evidence="2">The sequence shown here is derived from an EMBL/GenBank/DDBJ whole genome shotgun (WGS) entry which is preliminary data.</text>
</comment>
<feature type="compositionally biased region" description="Basic and acidic residues" evidence="1">
    <location>
        <begin position="126"/>
        <end position="137"/>
    </location>
</feature>
<dbReference type="Proteomes" id="UP001600888">
    <property type="component" value="Unassembled WGS sequence"/>
</dbReference>
<keyword evidence="3" id="KW-1185">Reference proteome</keyword>
<sequence>MVRFWLRHLFGEARKKPPQKSPNPTFSPMSDEPVAISTPMWRSSLRLANVPAYVDYDDEEEEEEDEDDCQPMWCRGLDHRPRCPCCIEGTGFPRPPSSALSSSDYGGHLRKASGASTHISTNSADSDARPTSDEKDSGANAACDTTVRVRRSVSTFGLRMKKSMKNLNRRPSGSLR</sequence>
<organism evidence="2 3">
    <name type="scientific">Diaporthe vaccinii</name>
    <dbReference type="NCBI Taxonomy" id="105482"/>
    <lineage>
        <taxon>Eukaryota</taxon>
        <taxon>Fungi</taxon>
        <taxon>Dikarya</taxon>
        <taxon>Ascomycota</taxon>
        <taxon>Pezizomycotina</taxon>
        <taxon>Sordariomycetes</taxon>
        <taxon>Sordariomycetidae</taxon>
        <taxon>Diaporthales</taxon>
        <taxon>Diaporthaceae</taxon>
        <taxon>Diaporthe</taxon>
        <taxon>Diaporthe eres species complex</taxon>
    </lineage>
</organism>
<dbReference type="EMBL" id="JBAWTH010000022">
    <property type="protein sequence ID" value="KAL2286946.1"/>
    <property type="molecule type" value="Genomic_DNA"/>
</dbReference>
<feature type="region of interest" description="Disordered" evidence="1">
    <location>
        <begin position="14"/>
        <end position="34"/>
    </location>
</feature>
<feature type="region of interest" description="Disordered" evidence="1">
    <location>
        <begin position="94"/>
        <end position="146"/>
    </location>
</feature>
<protein>
    <submittedName>
        <fullName evidence="2">Uncharacterized protein</fullName>
    </submittedName>
</protein>
<gene>
    <name evidence="2" type="ORF">FJTKL_06456</name>
</gene>
<evidence type="ECO:0000313" key="2">
    <source>
        <dbReference type="EMBL" id="KAL2286946.1"/>
    </source>
</evidence>
<name>A0ABR4EXG3_9PEZI</name>
<proteinExistence type="predicted"/>
<evidence type="ECO:0000256" key="1">
    <source>
        <dbReference type="SAM" id="MobiDB-lite"/>
    </source>
</evidence>
<feature type="compositionally biased region" description="Basic residues" evidence="1">
    <location>
        <begin position="159"/>
        <end position="168"/>
    </location>
</feature>
<feature type="region of interest" description="Disordered" evidence="1">
    <location>
        <begin position="157"/>
        <end position="176"/>
    </location>
</feature>
<accession>A0ABR4EXG3</accession>
<evidence type="ECO:0000313" key="3">
    <source>
        <dbReference type="Proteomes" id="UP001600888"/>
    </source>
</evidence>
<reference evidence="2 3" key="1">
    <citation type="submission" date="2024-03" db="EMBL/GenBank/DDBJ databases">
        <title>A high-quality draft genome sequence of Diaporthe vaccinii, a causative agent of upright dieback and viscid rot disease in cranberry plants.</title>
        <authorList>
            <person name="Sarrasin M."/>
            <person name="Lang B.F."/>
            <person name="Burger G."/>
        </authorList>
    </citation>
    <scope>NUCLEOTIDE SEQUENCE [LARGE SCALE GENOMIC DNA]</scope>
    <source>
        <strain evidence="2 3">IS7</strain>
    </source>
</reference>
<feature type="compositionally biased region" description="Polar residues" evidence="1">
    <location>
        <begin position="114"/>
        <end position="125"/>
    </location>
</feature>